<evidence type="ECO:0000313" key="1">
    <source>
        <dbReference type="EMBL" id="KAG5177981.1"/>
    </source>
</evidence>
<reference evidence="1" key="1">
    <citation type="submission" date="2021-02" db="EMBL/GenBank/DDBJ databases">
        <title>First Annotated Genome of the Yellow-green Alga Tribonema minus.</title>
        <authorList>
            <person name="Mahan K.M."/>
        </authorList>
    </citation>
    <scope>NUCLEOTIDE SEQUENCE</scope>
    <source>
        <strain evidence="1">UTEX B ZZ1240</strain>
    </source>
</reference>
<proteinExistence type="predicted"/>
<organism evidence="1 2">
    <name type="scientific">Tribonema minus</name>
    <dbReference type="NCBI Taxonomy" id="303371"/>
    <lineage>
        <taxon>Eukaryota</taxon>
        <taxon>Sar</taxon>
        <taxon>Stramenopiles</taxon>
        <taxon>Ochrophyta</taxon>
        <taxon>PX clade</taxon>
        <taxon>Xanthophyceae</taxon>
        <taxon>Tribonematales</taxon>
        <taxon>Tribonemataceae</taxon>
        <taxon>Tribonema</taxon>
    </lineage>
</organism>
<dbReference type="Proteomes" id="UP000664859">
    <property type="component" value="Unassembled WGS sequence"/>
</dbReference>
<gene>
    <name evidence="1" type="ORF">JKP88DRAFT_248443</name>
</gene>
<evidence type="ECO:0000313" key="2">
    <source>
        <dbReference type="Proteomes" id="UP000664859"/>
    </source>
</evidence>
<name>A0A835YNA4_9STRA</name>
<sequence>MARLSAFLPTLLVNLRFRSKLRRTCSRLKCTSFVPLQGCIVAMILEAHVAMMEKEDYVMDDGAILWGENDHMFGVLNGYLERTAQLLWLPTEGVGEQQEQQERLSCVGDTLMALLKAETRASVLAVQPLPPKKAANEAAAVSPISQAFKNAKVGQRISSFCGRGQYLLIAIVSRTFKTMYTDYLVDEHGPNWVFTTPFLQSRSTGQERNVTVLDEPRHKAVWAHREPKHAEFGGDDGTFHDTWNMSFSRYSVPHDEVAEYNIMDTALCRGQLSHMIHGFISDITCIDDESIRWLMYHAARFDELSLLMCPRAADT</sequence>
<keyword evidence="2" id="KW-1185">Reference proteome</keyword>
<comment type="caution">
    <text evidence="1">The sequence shown here is derived from an EMBL/GenBank/DDBJ whole genome shotgun (WGS) entry which is preliminary data.</text>
</comment>
<dbReference type="AlphaFoldDB" id="A0A835YNA4"/>
<dbReference type="EMBL" id="JAFCMP010000519">
    <property type="protein sequence ID" value="KAG5177981.1"/>
    <property type="molecule type" value="Genomic_DNA"/>
</dbReference>
<protein>
    <submittedName>
        <fullName evidence="1">Uncharacterized protein</fullName>
    </submittedName>
</protein>
<accession>A0A835YNA4</accession>